<dbReference type="EMBL" id="FUWV01000001">
    <property type="protein sequence ID" value="SJZ37570.1"/>
    <property type="molecule type" value="Genomic_DNA"/>
</dbReference>
<dbReference type="InterPro" id="IPR027417">
    <property type="entry name" value="P-loop_NTPase"/>
</dbReference>
<dbReference type="FunFam" id="3.40.50.300:FF:000398">
    <property type="entry name" value="Type IV pilus assembly ATPase PilB"/>
    <property type="match status" value="1"/>
</dbReference>
<dbReference type="SMART" id="SM00382">
    <property type="entry name" value="AAA"/>
    <property type="match status" value="1"/>
</dbReference>
<dbReference type="Gene3D" id="3.30.450.90">
    <property type="match status" value="1"/>
</dbReference>
<dbReference type="OrthoDB" id="9808272at2"/>
<dbReference type="InterPro" id="IPR001482">
    <property type="entry name" value="T2SS/T4SS_dom"/>
</dbReference>
<dbReference type="Proteomes" id="UP000196365">
    <property type="component" value="Unassembled WGS sequence"/>
</dbReference>
<accession>A0A1T4K559</accession>
<evidence type="ECO:0000313" key="6">
    <source>
        <dbReference type="Proteomes" id="UP000196365"/>
    </source>
</evidence>
<organism evidence="5 6">
    <name type="scientific">Garciella nitratireducens DSM 15102</name>
    <dbReference type="NCBI Taxonomy" id="1121911"/>
    <lineage>
        <taxon>Bacteria</taxon>
        <taxon>Bacillati</taxon>
        <taxon>Bacillota</taxon>
        <taxon>Clostridia</taxon>
        <taxon>Eubacteriales</taxon>
        <taxon>Eubacteriaceae</taxon>
        <taxon>Garciella</taxon>
    </lineage>
</organism>
<keyword evidence="6" id="KW-1185">Reference proteome</keyword>
<dbReference type="GO" id="GO:0005886">
    <property type="term" value="C:plasma membrane"/>
    <property type="evidence" value="ECO:0007669"/>
    <property type="project" value="TreeGrafter"/>
</dbReference>
<dbReference type="Pfam" id="PF00437">
    <property type="entry name" value="T2SSE"/>
    <property type="match status" value="1"/>
</dbReference>
<dbReference type="AlphaFoldDB" id="A0A1T4K559"/>
<name>A0A1T4K559_9FIRM</name>
<dbReference type="FunFam" id="3.30.450.90:FF:000001">
    <property type="entry name" value="Type II secretion system ATPase GspE"/>
    <property type="match status" value="1"/>
</dbReference>
<dbReference type="InterPro" id="IPR037257">
    <property type="entry name" value="T2SS_E_N_sf"/>
</dbReference>
<dbReference type="PANTHER" id="PTHR30258">
    <property type="entry name" value="TYPE II SECRETION SYSTEM PROTEIN GSPE-RELATED"/>
    <property type="match status" value="1"/>
</dbReference>
<dbReference type="CDD" id="cd01129">
    <property type="entry name" value="PulE-GspE-like"/>
    <property type="match status" value="1"/>
</dbReference>
<evidence type="ECO:0000256" key="2">
    <source>
        <dbReference type="ARBA" id="ARBA00022741"/>
    </source>
</evidence>
<dbReference type="InterPro" id="IPR007831">
    <property type="entry name" value="T2SS_GspE_N"/>
</dbReference>
<keyword evidence="2" id="KW-0547">Nucleotide-binding</keyword>
<evidence type="ECO:0000256" key="3">
    <source>
        <dbReference type="ARBA" id="ARBA00022840"/>
    </source>
</evidence>
<proteinExistence type="inferred from homology"/>
<evidence type="ECO:0000313" key="5">
    <source>
        <dbReference type="EMBL" id="SJZ37570.1"/>
    </source>
</evidence>
<dbReference type="SUPFAM" id="SSF52540">
    <property type="entry name" value="P-loop containing nucleoside triphosphate hydrolases"/>
    <property type="match status" value="1"/>
</dbReference>
<dbReference type="InterPro" id="IPR003593">
    <property type="entry name" value="AAA+_ATPase"/>
</dbReference>
<dbReference type="GO" id="GO:0016887">
    <property type="term" value="F:ATP hydrolysis activity"/>
    <property type="evidence" value="ECO:0007669"/>
    <property type="project" value="TreeGrafter"/>
</dbReference>
<dbReference type="Gene3D" id="3.40.50.300">
    <property type="entry name" value="P-loop containing nucleotide triphosphate hydrolases"/>
    <property type="match status" value="1"/>
</dbReference>
<dbReference type="SUPFAM" id="SSF160246">
    <property type="entry name" value="EspE N-terminal domain-like"/>
    <property type="match status" value="1"/>
</dbReference>
<gene>
    <name evidence="5" type="ORF">SAMN02745973_00351</name>
</gene>
<protein>
    <submittedName>
        <fullName evidence="5">Type II secretion system protein E (GspE)</fullName>
    </submittedName>
</protein>
<dbReference type="RefSeq" id="WP_087677789.1">
    <property type="nucleotide sequence ID" value="NZ_FUWV01000001.1"/>
</dbReference>
<comment type="similarity">
    <text evidence="1">Belongs to the GSP E family.</text>
</comment>
<keyword evidence="3" id="KW-0067">ATP-binding</keyword>
<evidence type="ECO:0000259" key="4">
    <source>
        <dbReference type="SMART" id="SM00382"/>
    </source>
</evidence>
<dbReference type="PANTHER" id="PTHR30258:SF1">
    <property type="entry name" value="PROTEIN TRANSPORT PROTEIN HOFB HOMOLOG"/>
    <property type="match status" value="1"/>
</dbReference>
<dbReference type="Gene3D" id="3.30.300.160">
    <property type="entry name" value="Type II secretion system, protein E, N-terminal domain"/>
    <property type="match status" value="1"/>
</dbReference>
<sequence>MGPKKQIGDLLLEQGKITEGQLQKALNIQKRNKKALGMIFLEEDMIKEEDILQTLENYLKIPRLNLNRIFIDQKAVRMIPYILGKKHCAIPIYFKDEKNLVVAMNDPMDLMAKDDLELVTGKKVSPIIASRNEINDILEKYFNDEDVRRAAQEFKQDCFVGNEENSQEKVLNEINNAPVVRLVNSIIEQGIKSGASDIHIEPYEDRLRIRMRIDGVLREVMKIDKHTHDAIVNRIKIMANLDIAERRLPQDGAIIVDIDNRDIDLRISILPTIFGEKVVIRILDSIQFYKIKNQLGFTSQELNIVEKIIHNPSGLILMTGPTGSGKSSTLYTLLRELNTEVDNIITVEDPVEYKLNGINQVQVNPKIGLTFVTALRSILRQDPNIIMIGEIRDVETAKIAVRASITGHLIFSTIHTNDAASTITRLLEMGVPPYLISSSLTGIISQRLVRKICENCKKSYLASYAEKKILNTSLEEPVTLYKGEGCAMCNKTGYNGRLAIHEVLKIEKEHREMILKEVNTEQLRDFSIKRGMITLRENAIQLVKQGVTTIEEISKIIFL</sequence>
<feature type="domain" description="AAA+ ATPase" evidence="4">
    <location>
        <begin position="312"/>
        <end position="433"/>
    </location>
</feature>
<dbReference type="Pfam" id="PF05157">
    <property type="entry name" value="MshEN"/>
    <property type="match status" value="1"/>
</dbReference>
<evidence type="ECO:0000256" key="1">
    <source>
        <dbReference type="ARBA" id="ARBA00006611"/>
    </source>
</evidence>
<reference evidence="5 6" key="1">
    <citation type="submission" date="2017-02" db="EMBL/GenBank/DDBJ databases">
        <authorList>
            <person name="Peterson S.W."/>
        </authorList>
    </citation>
    <scope>NUCLEOTIDE SEQUENCE [LARGE SCALE GENOMIC DNA]</scope>
    <source>
        <strain evidence="5 6">DSM 15102</strain>
    </source>
</reference>
<dbReference type="GO" id="GO:0005524">
    <property type="term" value="F:ATP binding"/>
    <property type="evidence" value="ECO:0007669"/>
    <property type="project" value="UniProtKB-KW"/>
</dbReference>